<dbReference type="Proteomes" id="UP000253727">
    <property type="component" value="Unassembled WGS sequence"/>
</dbReference>
<evidence type="ECO:0000256" key="1">
    <source>
        <dbReference type="SAM" id="SignalP"/>
    </source>
</evidence>
<proteinExistence type="predicted"/>
<organism evidence="2 3">
    <name type="scientific">Alteripontixanthobacter maritimus</name>
    <dbReference type="NCBI Taxonomy" id="2161824"/>
    <lineage>
        <taxon>Bacteria</taxon>
        <taxon>Pseudomonadati</taxon>
        <taxon>Pseudomonadota</taxon>
        <taxon>Alphaproteobacteria</taxon>
        <taxon>Sphingomonadales</taxon>
        <taxon>Erythrobacteraceae</taxon>
        <taxon>Alteripontixanthobacter</taxon>
    </lineage>
</organism>
<dbReference type="AlphaFoldDB" id="A0A369Q4T9"/>
<accession>A0A369Q4T9</accession>
<sequence>MKATGIFRIVPFALSAIALTACGEPAPDTAKSGSAQLEATAAADGETKATSDLSQDPNLAQDYTERQAVKAPEETVIPERFRGTYGETRDACAQRNHGNFTITADRIDFFESNGEVQSVRVDGDYAAASIREPYADEVSEYVFYMALESGETLRFRYDKGERQTWVRCD</sequence>
<evidence type="ECO:0000313" key="3">
    <source>
        <dbReference type="Proteomes" id="UP000253727"/>
    </source>
</evidence>
<dbReference type="OrthoDB" id="6057763at2"/>
<evidence type="ECO:0008006" key="4">
    <source>
        <dbReference type="Google" id="ProtNLM"/>
    </source>
</evidence>
<keyword evidence="3" id="KW-1185">Reference proteome</keyword>
<dbReference type="RefSeq" id="WP_115365848.1">
    <property type="nucleotide sequence ID" value="NZ_QBKA01000002.1"/>
</dbReference>
<reference evidence="2 3" key="1">
    <citation type="submission" date="2018-04" db="EMBL/GenBank/DDBJ databases">
        <title>Altererythrobacter sp. HME9302 genome sequencing and assembly.</title>
        <authorList>
            <person name="Kang H."/>
            <person name="Kim H."/>
            <person name="Joh K."/>
        </authorList>
    </citation>
    <scope>NUCLEOTIDE SEQUENCE [LARGE SCALE GENOMIC DNA]</scope>
    <source>
        <strain evidence="2 3">HME9302</strain>
    </source>
</reference>
<feature type="chain" id="PRO_5016678919" description="Lipoprotein" evidence="1">
    <location>
        <begin position="24"/>
        <end position="169"/>
    </location>
</feature>
<evidence type="ECO:0000313" key="2">
    <source>
        <dbReference type="EMBL" id="RDC59502.1"/>
    </source>
</evidence>
<keyword evidence="1" id="KW-0732">Signal</keyword>
<feature type="signal peptide" evidence="1">
    <location>
        <begin position="1"/>
        <end position="23"/>
    </location>
</feature>
<name>A0A369Q4T9_9SPHN</name>
<gene>
    <name evidence="2" type="ORF">HME9302_00692</name>
</gene>
<comment type="caution">
    <text evidence="2">The sequence shown here is derived from an EMBL/GenBank/DDBJ whole genome shotgun (WGS) entry which is preliminary data.</text>
</comment>
<dbReference type="EMBL" id="QBKA01000002">
    <property type="protein sequence ID" value="RDC59502.1"/>
    <property type="molecule type" value="Genomic_DNA"/>
</dbReference>
<dbReference type="PROSITE" id="PS51257">
    <property type="entry name" value="PROKAR_LIPOPROTEIN"/>
    <property type="match status" value="1"/>
</dbReference>
<protein>
    <recommendedName>
        <fullName evidence="4">Lipoprotein</fullName>
    </recommendedName>
</protein>